<reference evidence="11" key="1">
    <citation type="submission" date="2021-01" db="EMBL/GenBank/DDBJ databases">
        <authorList>
            <person name="Corre E."/>
            <person name="Pelletier E."/>
            <person name="Niang G."/>
            <person name="Scheremetjew M."/>
            <person name="Finn R."/>
            <person name="Kale V."/>
            <person name="Holt S."/>
            <person name="Cochrane G."/>
            <person name="Meng A."/>
            <person name="Brown T."/>
            <person name="Cohen L."/>
        </authorList>
    </citation>
    <scope>NUCLEOTIDE SEQUENCE</scope>
    <source>
        <strain evidence="11">RCC1871</strain>
    </source>
</reference>
<protein>
    <recommendedName>
        <fullName evidence="4">Signal recognition particle subunit SRP72</fullName>
    </recommendedName>
</protein>
<dbReference type="GO" id="GO:0008312">
    <property type="term" value="F:7S RNA binding"/>
    <property type="evidence" value="ECO:0007669"/>
    <property type="project" value="InterPro"/>
</dbReference>
<dbReference type="AlphaFoldDB" id="A0A7S3C8Y9"/>
<evidence type="ECO:0000313" key="12">
    <source>
        <dbReference type="EMBL" id="WZN66004.1"/>
    </source>
</evidence>
<evidence type="ECO:0000256" key="3">
    <source>
        <dbReference type="ARBA" id="ARBA00007676"/>
    </source>
</evidence>
<dbReference type="Proteomes" id="UP001472866">
    <property type="component" value="Chromosome 14"/>
</dbReference>
<evidence type="ECO:0000313" key="11">
    <source>
        <dbReference type="EMBL" id="CAE0189405.1"/>
    </source>
</evidence>
<evidence type="ECO:0000256" key="6">
    <source>
        <dbReference type="ARBA" id="ARBA00022824"/>
    </source>
</evidence>
<dbReference type="GO" id="GO:0006614">
    <property type="term" value="P:SRP-dependent cotranslational protein targeting to membrane"/>
    <property type="evidence" value="ECO:0007669"/>
    <property type="project" value="InterPro"/>
</dbReference>
<feature type="compositionally biased region" description="Basic residues" evidence="9">
    <location>
        <begin position="674"/>
        <end position="684"/>
    </location>
</feature>
<dbReference type="PIRSF" id="PIRSF038922">
    <property type="entry name" value="SRP72"/>
    <property type="match status" value="1"/>
</dbReference>
<keyword evidence="13" id="KW-1185">Reference proteome</keyword>
<dbReference type="Gene3D" id="1.25.40.10">
    <property type="entry name" value="Tetratricopeptide repeat domain"/>
    <property type="match status" value="2"/>
</dbReference>
<feature type="domain" description="Signal recognition particle SRP72 subunit RNA-binding" evidence="10">
    <location>
        <begin position="631"/>
        <end position="676"/>
    </location>
</feature>
<gene>
    <name evidence="11" type="ORF">CROS1456_LOCUS2476</name>
    <name evidence="12" type="ORF">HKI87_14g75670</name>
</gene>
<dbReference type="InterPro" id="IPR013699">
    <property type="entry name" value="Signal_recog_part_SRP72_RNA-bd"/>
</dbReference>
<feature type="compositionally biased region" description="Basic residues" evidence="9">
    <location>
        <begin position="640"/>
        <end position="651"/>
    </location>
</feature>
<reference evidence="12 13" key="2">
    <citation type="submission" date="2024-03" db="EMBL/GenBank/DDBJ databases">
        <title>Complete genome sequence of the green alga Chloropicon roscoffensis RCC1871.</title>
        <authorList>
            <person name="Lemieux C."/>
            <person name="Pombert J.-F."/>
            <person name="Otis C."/>
            <person name="Turmel M."/>
        </authorList>
    </citation>
    <scope>NUCLEOTIDE SEQUENCE [LARGE SCALE GENOMIC DNA]</scope>
    <source>
        <strain evidence="12 13">RCC1871</strain>
    </source>
</reference>
<dbReference type="EMBL" id="CP151514">
    <property type="protein sequence ID" value="WZN66004.1"/>
    <property type="molecule type" value="Genomic_DNA"/>
</dbReference>
<feature type="compositionally biased region" description="Basic and acidic residues" evidence="9">
    <location>
        <begin position="619"/>
        <end position="632"/>
    </location>
</feature>
<sequence length="725" mass="79454">MADMTEVEEVEEVDLERKLAGGFHKLSSAISKHQHKKVLKHANELLELVPEDETARHCKLVALIHLGKLEEAHELANGAKTRRTLLKKERAYCYYRNGDLGKALGMAEACEDTEGVMELKGQLLYRLGRREESKDVYERLLQSHKRGRVKTADLLGNIIASYISAGSAGDVPSVLKQVGASKSSLEETPEIAYNNACVSLSLGKYAEAMDLLQVAERVGYESLFEDDLTEEETKEELAHVFAQKAFVLERLGRPKESQEQTAQVLKCVSQDDVTLAIATNNLAALRGSANVHDSLKRFDKLQALRAESEKSSGKVRRKNSLGDATGLVLSQDFAGLLQPEESSCVLSNYAACALLAGRPEAAERTAERALEACSGRPDAAATMALALARQGREDEALSSLDEFRERGGDPEAAAVAKCEIAVLCSKWKQAANALLSLPEDKRHQPAAIATALWLLERSGDKSRASSAVDACASWWDSQASSGALSEGGFASYARALKICGQFRFRSKDPDGAAALYQKVLDRTDDPQLRSEAMAGLVQLHGVSDASLADRYESEMPPVPGLEELDVELLEQATVRSARGSQPRPQGAMAAPSAAKDDPAKPSSAAQDEVYATKSKAQRRREFLRTLPEERQEYVAARQKEQRRKKAKRKAKQPADCAGEPDPERWIPKRDRSGYKKTRREKKLAKSVVKGSQGAGKVNEMLDKSQAPVDTTRGPNLPNLPRRRKR</sequence>
<dbReference type="PANTHER" id="PTHR14094:SF9">
    <property type="entry name" value="SIGNAL RECOGNITION PARTICLE SUBUNIT SRP72"/>
    <property type="match status" value="1"/>
</dbReference>
<evidence type="ECO:0000256" key="4">
    <source>
        <dbReference type="ARBA" id="ARBA00018350"/>
    </source>
</evidence>
<evidence type="ECO:0000256" key="7">
    <source>
        <dbReference type="ARBA" id="ARBA00023135"/>
    </source>
</evidence>
<organism evidence="11">
    <name type="scientific">Chloropicon roscoffensis</name>
    <dbReference type="NCBI Taxonomy" id="1461544"/>
    <lineage>
        <taxon>Eukaryota</taxon>
        <taxon>Viridiplantae</taxon>
        <taxon>Chlorophyta</taxon>
        <taxon>Chloropicophyceae</taxon>
        <taxon>Chloropicales</taxon>
        <taxon>Chloropicaceae</taxon>
        <taxon>Chloropicon</taxon>
    </lineage>
</organism>
<evidence type="ECO:0000259" key="10">
    <source>
        <dbReference type="Pfam" id="PF08492"/>
    </source>
</evidence>
<dbReference type="InterPro" id="IPR026270">
    <property type="entry name" value="SRP72"/>
</dbReference>
<feature type="region of interest" description="Disordered" evidence="9">
    <location>
        <begin position="575"/>
        <end position="725"/>
    </location>
</feature>
<evidence type="ECO:0000256" key="8">
    <source>
        <dbReference type="ARBA" id="ARBA00023274"/>
    </source>
</evidence>
<keyword evidence="8" id="KW-0687">Ribonucleoprotein</keyword>
<dbReference type="Pfam" id="PF08492">
    <property type="entry name" value="SRP72"/>
    <property type="match status" value="1"/>
</dbReference>
<accession>A0A7S3C8Y9</accession>
<keyword evidence="5" id="KW-0963">Cytoplasm</keyword>
<feature type="compositionally biased region" description="Basic and acidic residues" evidence="9">
    <location>
        <begin position="661"/>
        <end position="673"/>
    </location>
</feature>
<evidence type="ECO:0000313" key="13">
    <source>
        <dbReference type="Proteomes" id="UP001472866"/>
    </source>
</evidence>
<evidence type="ECO:0000256" key="5">
    <source>
        <dbReference type="ARBA" id="ARBA00022490"/>
    </source>
</evidence>
<keyword evidence="6" id="KW-0256">Endoplasmic reticulum</keyword>
<dbReference type="GO" id="GO:0043022">
    <property type="term" value="F:ribosome binding"/>
    <property type="evidence" value="ECO:0007669"/>
    <property type="project" value="TreeGrafter"/>
</dbReference>
<dbReference type="SUPFAM" id="SSF48452">
    <property type="entry name" value="TPR-like"/>
    <property type="match status" value="1"/>
</dbReference>
<dbReference type="EMBL" id="HBHZ01003201">
    <property type="protein sequence ID" value="CAE0189405.1"/>
    <property type="molecule type" value="Transcribed_RNA"/>
</dbReference>
<dbReference type="GO" id="GO:0005783">
    <property type="term" value="C:endoplasmic reticulum"/>
    <property type="evidence" value="ECO:0007669"/>
    <property type="project" value="UniProtKB-SubCell"/>
</dbReference>
<dbReference type="PANTHER" id="PTHR14094">
    <property type="entry name" value="SIGNAL RECOGNITION PARTICLE 72"/>
    <property type="match status" value="1"/>
</dbReference>
<evidence type="ECO:0000256" key="2">
    <source>
        <dbReference type="ARBA" id="ARBA00004496"/>
    </source>
</evidence>
<keyword evidence="7" id="KW-0733">Signal recognition particle</keyword>
<comment type="similarity">
    <text evidence="3">Belongs to the SRP72 family.</text>
</comment>
<evidence type="ECO:0000256" key="1">
    <source>
        <dbReference type="ARBA" id="ARBA00004240"/>
    </source>
</evidence>
<evidence type="ECO:0000256" key="9">
    <source>
        <dbReference type="SAM" id="MobiDB-lite"/>
    </source>
</evidence>
<dbReference type="GO" id="GO:0005786">
    <property type="term" value="C:signal recognition particle, endoplasmic reticulum targeting"/>
    <property type="evidence" value="ECO:0007669"/>
    <property type="project" value="UniProtKB-KW"/>
</dbReference>
<dbReference type="InterPro" id="IPR011990">
    <property type="entry name" value="TPR-like_helical_dom_sf"/>
</dbReference>
<name>A0A7S3C8Y9_9CHLO</name>
<comment type="subcellular location">
    <subcellularLocation>
        <location evidence="2">Cytoplasm</location>
    </subcellularLocation>
    <subcellularLocation>
        <location evidence="1">Endoplasmic reticulum</location>
    </subcellularLocation>
</comment>
<proteinExistence type="inferred from homology"/>